<evidence type="ECO:0000313" key="4">
    <source>
        <dbReference type="EMBL" id="CEK93823.1"/>
    </source>
</evidence>
<accession>A0A0B7BLK3</accession>
<name>A0A0B7BLK3_9EUPU</name>
<dbReference type="InterPro" id="IPR036056">
    <property type="entry name" value="Fibrinogen-like_C"/>
</dbReference>
<feature type="domain" description="Fibrinogen C-terminal" evidence="3">
    <location>
        <begin position="47"/>
        <end position="255"/>
    </location>
</feature>
<organism evidence="4">
    <name type="scientific">Arion vulgaris</name>
    <dbReference type="NCBI Taxonomy" id="1028688"/>
    <lineage>
        <taxon>Eukaryota</taxon>
        <taxon>Metazoa</taxon>
        <taxon>Spiralia</taxon>
        <taxon>Lophotrochozoa</taxon>
        <taxon>Mollusca</taxon>
        <taxon>Gastropoda</taxon>
        <taxon>Heterobranchia</taxon>
        <taxon>Euthyneura</taxon>
        <taxon>Panpulmonata</taxon>
        <taxon>Eupulmonata</taxon>
        <taxon>Stylommatophora</taxon>
        <taxon>Helicina</taxon>
        <taxon>Arionoidea</taxon>
        <taxon>Arionidae</taxon>
        <taxon>Arion</taxon>
    </lineage>
</organism>
<evidence type="ECO:0000256" key="2">
    <source>
        <dbReference type="SAM" id="SignalP"/>
    </source>
</evidence>
<dbReference type="InterPro" id="IPR050373">
    <property type="entry name" value="Fibrinogen_C-term_domain"/>
</dbReference>
<dbReference type="AlphaFoldDB" id="A0A0B7BLK3"/>
<dbReference type="InterPro" id="IPR002181">
    <property type="entry name" value="Fibrinogen_a/b/g_C_dom"/>
</dbReference>
<dbReference type="SMART" id="SM00186">
    <property type="entry name" value="FBG"/>
    <property type="match status" value="1"/>
</dbReference>
<evidence type="ECO:0000259" key="3">
    <source>
        <dbReference type="PROSITE" id="PS51406"/>
    </source>
</evidence>
<keyword evidence="2" id="KW-0732">Signal</keyword>
<dbReference type="Gene3D" id="3.90.215.10">
    <property type="entry name" value="Gamma Fibrinogen, chain A, domain 1"/>
    <property type="match status" value="1"/>
</dbReference>
<dbReference type="PANTHER" id="PTHR19143">
    <property type="entry name" value="FIBRINOGEN/TENASCIN/ANGIOPOEITIN"/>
    <property type="match status" value="1"/>
</dbReference>
<dbReference type="InterPro" id="IPR020837">
    <property type="entry name" value="Fibrinogen_CS"/>
</dbReference>
<reference evidence="4" key="1">
    <citation type="submission" date="2014-12" db="EMBL/GenBank/DDBJ databases">
        <title>Insight into the proteome of Arion vulgaris.</title>
        <authorList>
            <person name="Aradska J."/>
            <person name="Bulat T."/>
            <person name="Smidak R."/>
            <person name="Sarate P."/>
            <person name="Gangsoo J."/>
            <person name="Sialana F."/>
            <person name="Bilban M."/>
            <person name="Lubec G."/>
        </authorList>
    </citation>
    <scope>NUCLEOTIDE SEQUENCE</scope>
    <source>
        <tissue evidence="4">Skin</tissue>
    </source>
</reference>
<dbReference type="Pfam" id="PF00147">
    <property type="entry name" value="Fibrinogen_C"/>
    <property type="match status" value="1"/>
</dbReference>
<protein>
    <recommendedName>
        <fullName evidence="3">Fibrinogen C-terminal domain-containing protein</fullName>
    </recommendedName>
</protein>
<gene>
    <name evidence="4" type="primary">ORF197428</name>
</gene>
<evidence type="ECO:0000256" key="1">
    <source>
        <dbReference type="ARBA" id="ARBA00023157"/>
    </source>
</evidence>
<proteinExistence type="predicted"/>
<dbReference type="PROSITE" id="PS51406">
    <property type="entry name" value="FIBRINOGEN_C_2"/>
    <property type="match status" value="1"/>
</dbReference>
<sequence>MSFSNFSRCLLLAITLISSVSLSYASTSGGCGDLNVAGNQQLCLNLKCPDLPPRVCKDVKSNEPRTVVTLADGYEVLCDTQTDGGGWIVIQRRVTQDVDFYRKWVDYKYGFGNITGNFWFGNEKIHQLTSQRRYQLRVDLTVNGTQYHATYSSFRLLGERENYQLQVEGYSGSAGDSLLSQHKNSAFSTFDKDNDQYDKNCAVEYHGAWWYRACHSSNLNGLWGSRKYGESLTWYSSTGFYISATSSEMKIRPIG</sequence>
<feature type="signal peptide" evidence="2">
    <location>
        <begin position="1"/>
        <end position="25"/>
    </location>
</feature>
<dbReference type="CDD" id="cd00087">
    <property type="entry name" value="FReD"/>
    <property type="match status" value="1"/>
</dbReference>
<keyword evidence="1" id="KW-1015">Disulfide bond</keyword>
<feature type="chain" id="PRO_5002128246" description="Fibrinogen C-terminal domain-containing protein" evidence="2">
    <location>
        <begin position="26"/>
        <end position="255"/>
    </location>
</feature>
<dbReference type="PROSITE" id="PS00514">
    <property type="entry name" value="FIBRINOGEN_C_1"/>
    <property type="match status" value="1"/>
</dbReference>
<dbReference type="SUPFAM" id="SSF56496">
    <property type="entry name" value="Fibrinogen C-terminal domain-like"/>
    <property type="match status" value="1"/>
</dbReference>
<dbReference type="InterPro" id="IPR014716">
    <property type="entry name" value="Fibrinogen_a/b/g_C_1"/>
</dbReference>
<dbReference type="GO" id="GO:0005615">
    <property type="term" value="C:extracellular space"/>
    <property type="evidence" value="ECO:0007669"/>
    <property type="project" value="TreeGrafter"/>
</dbReference>
<dbReference type="EMBL" id="HACG01046958">
    <property type="protein sequence ID" value="CEK93823.1"/>
    <property type="molecule type" value="Transcribed_RNA"/>
</dbReference>